<dbReference type="EMBL" id="JADQDN010000013">
    <property type="protein sequence ID" value="MBF9197906.1"/>
    <property type="molecule type" value="Genomic_DNA"/>
</dbReference>
<dbReference type="Pfam" id="PF13539">
    <property type="entry name" value="Peptidase_M15_4"/>
    <property type="match status" value="1"/>
</dbReference>
<evidence type="ECO:0000313" key="3">
    <source>
        <dbReference type="Proteomes" id="UP000611708"/>
    </source>
</evidence>
<dbReference type="Proteomes" id="UP000611708">
    <property type="component" value="Unassembled WGS sequence"/>
</dbReference>
<evidence type="ECO:0000259" key="1">
    <source>
        <dbReference type="Pfam" id="PF13539"/>
    </source>
</evidence>
<dbReference type="SUPFAM" id="SSF55166">
    <property type="entry name" value="Hedgehog/DD-peptidase"/>
    <property type="match status" value="1"/>
</dbReference>
<dbReference type="InterPro" id="IPR009045">
    <property type="entry name" value="Zn_M74/Hedgehog-like"/>
</dbReference>
<gene>
    <name evidence="2" type="ORF">I2H36_17870</name>
</gene>
<evidence type="ECO:0000313" key="2">
    <source>
        <dbReference type="EMBL" id="MBF9197906.1"/>
    </source>
</evidence>
<dbReference type="RefSeq" id="WP_196265259.1">
    <property type="nucleotide sequence ID" value="NZ_JADQDN010000013.1"/>
</dbReference>
<comment type="caution">
    <text evidence="2">The sequence shown here is derived from an EMBL/GenBank/DDBJ whole genome shotgun (WGS) entry which is preliminary data.</text>
</comment>
<feature type="domain" description="Peptidase M15C" evidence="1">
    <location>
        <begin position="141"/>
        <end position="207"/>
    </location>
</feature>
<dbReference type="Gene3D" id="3.30.1380.10">
    <property type="match status" value="1"/>
</dbReference>
<sequence length="210" mass="23421">MCHPAATVPHPMTRHQRFLRLGLLVLALTYLGPKAAAQHEQAAGPKRIADRPAPLIYGPAGVYAKIPARDEFGRDQLAMFRVWNPDPLGQHEANLQAITPALAAVVRRTQIDNPELRLVIGSGRRDGRRQRMAVAWGWSRTRDSPHRLGNAVDLWPLDDEGQVYFDPAVQTRIASAVRKAATGLGVTVRWGGRFRGYKDMDRSHFELARP</sequence>
<keyword evidence="3" id="KW-1185">Reference proteome</keyword>
<proteinExistence type="predicted"/>
<protein>
    <submittedName>
        <fullName evidence="2">M15 family metallopeptidase</fullName>
    </submittedName>
</protein>
<dbReference type="InterPro" id="IPR039561">
    <property type="entry name" value="Peptidase_M15C"/>
</dbReference>
<reference evidence="2 3" key="1">
    <citation type="submission" date="2020-11" db="EMBL/GenBank/DDBJ databases">
        <authorList>
            <person name="Kim M.K."/>
        </authorList>
    </citation>
    <scope>NUCLEOTIDE SEQUENCE [LARGE SCALE GENOMIC DNA]</scope>
    <source>
        <strain evidence="2 3">BT290</strain>
    </source>
</reference>
<organism evidence="2 3">
    <name type="scientific">Microvirga terrestris</name>
    <dbReference type="NCBI Taxonomy" id="2791024"/>
    <lineage>
        <taxon>Bacteria</taxon>
        <taxon>Pseudomonadati</taxon>
        <taxon>Pseudomonadota</taxon>
        <taxon>Alphaproteobacteria</taxon>
        <taxon>Hyphomicrobiales</taxon>
        <taxon>Methylobacteriaceae</taxon>
        <taxon>Microvirga</taxon>
    </lineage>
</organism>
<name>A0ABS0HWL5_9HYPH</name>
<accession>A0ABS0HWL5</accession>